<evidence type="ECO:0000313" key="3">
    <source>
        <dbReference type="EMBL" id="CAB4896420.1"/>
    </source>
</evidence>
<dbReference type="EMBL" id="CAFBMK010000010">
    <property type="protein sequence ID" value="CAB4896420.1"/>
    <property type="molecule type" value="Genomic_DNA"/>
</dbReference>
<evidence type="ECO:0000256" key="2">
    <source>
        <dbReference type="SAM" id="MobiDB-lite"/>
    </source>
</evidence>
<organism evidence="3">
    <name type="scientific">freshwater metagenome</name>
    <dbReference type="NCBI Taxonomy" id="449393"/>
    <lineage>
        <taxon>unclassified sequences</taxon>
        <taxon>metagenomes</taxon>
        <taxon>ecological metagenomes</taxon>
    </lineage>
</organism>
<sequence length="133" mass="14929">MSPTAATLIALATVVFGSPVLSKLLEAFERRSQRKRDDAAAPDPEIEGLKRRNGQLAEALQYDEARVAQLEEDLDERTSRLRAEEARNDELREQLVKSREQTEALRVDVAAMTTQIRELTAEVALLRGQIERG</sequence>
<keyword evidence="1" id="KW-0175">Coiled coil</keyword>
<accession>A0A6J7FUI8</accession>
<proteinExistence type="predicted"/>
<gene>
    <name evidence="3" type="ORF">UFOPK3564_00326</name>
</gene>
<protein>
    <submittedName>
        <fullName evidence="3">Unannotated protein</fullName>
    </submittedName>
</protein>
<reference evidence="3" key="1">
    <citation type="submission" date="2020-05" db="EMBL/GenBank/DDBJ databases">
        <authorList>
            <person name="Chiriac C."/>
            <person name="Salcher M."/>
            <person name="Ghai R."/>
            <person name="Kavagutti S V."/>
        </authorList>
    </citation>
    <scope>NUCLEOTIDE SEQUENCE</scope>
</reference>
<evidence type="ECO:0000256" key="1">
    <source>
        <dbReference type="SAM" id="Coils"/>
    </source>
</evidence>
<name>A0A6J7FUI8_9ZZZZ</name>
<dbReference type="AlphaFoldDB" id="A0A6J7FUI8"/>
<feature type="coiled-coil region" evidence="1">
    <location>
        <begin position="67"/>
        <end position="129"/>
    </location>
</feature>
<feature type="region of interest" description="Disordered" evidence="2">
    <location>
        <begin position="32"/>
        <end position="52"/>
    </location>
</feature>